<comment type="caution">
    <text evidence="2">The sequence shown here is derived from an EMBL/GenBank/DDBJ whole genome shotgun (WGS) entry which is preliminary data.</text>
</comment>
<dbReference type="PANTHER" id="PTHR22426:SF2">
    <property type="entry name" value="ARGININE_SERINE-RICH COILED-COIL PROTEIN 2"/>
    <property type="match status" value="1"/>
</dbReference>
<feature type="compositionally biased region" description="Basic and acidic residues" evidence="1">
    <location>
        <begin position="106"/>
        <end position="137"/>
    </location>
</feature>
<feature type="region of interest" description="Disordered" evidence="1">
    <location>
        <begin position="1"/>
        <end position="329"/>
    </location>
</feature>
<feature type="compositionally biased region" description="Low complexity" evidence="1">
    <location>
        <begin position="32"/>
        <end position="41"/>
    </location>
</feature>
<organism evidence="2 3">
    <name type="scientific">Olea europaea subsp. europaea</name>
    <dbReference type="NCBI Taxonomy" id="158383"/>
    <lineage>
        <taxon>Eukaryota</taxon>
        <taxon>Viridiplantae</taxon>
        <taxon>Streptophyta</taxon>
        <taxon>Embryophyta</taxon>
        <taxon>Tracheophyta</taxon>
        <taxon>Spermatophyta</taxon>
        <taxon>Magnoliopsida</taxon>
        <taxon>eudicotyledons</taxon>
        <taxon>Gunneridae</taxon>
        <taxon>Pentapetalae</taxon>
        <taxon>asterids</taxon>
        <taxon>lamiids</taxon>
        <taxon>Lamiales</taxon>
        <taxon>Oleaceae</taxon>
        <taxon>Oleeae</taxon>
        <taxon>Olea</taxon>
    </lineage>
</organism>
<dbReference type="Gramene" id="OE9A081944T4">
    <property type="protein sequence ID" value="OE9A081944C4"/>
    <property type="gene ID" value="OE9A081944"/>
</dbReference>
<evidence type="ECO:0000256" key="1">
    <source>
        <dbReference type="SAM" id="MobiDB-lite"/>
    </source>
</evidence>
<protein>
    <recommendedName>
        <fullName evidence="4">Arginine/serine-rich coiled-coil protein 2</fullName>
    </recommendedName>
</protein>
<evidence type="ECO:0000313" key="3">
    <source>
        <dbReference type="Proteomes" id="UP000594638"/>
    </source>
</evidence>
<name>A0A8S0PPT3_OLEEU</name>
<accession>A0A8S0PPT3</accession>
<dbReference type="AlphaFoldDB" id="A0A8S0PPT3"/>
<dbReference type="EMBL" id="CACTIH010000180">
    <property type="protein sequence ID" value="CAA2956236.1"/>
    <property type="molecule type" value="Genomic_DNA"/>
</dbReference>
<feature type="compositionally biased region" description="Basic and acidic residues" evidence="1">
    <location>
        <begin position="145"/>
        <end position="184"/>
    </location>
</feature>
<sequence length="552" mass="63420">MDSNTHEIVDPKAEFRKPLNDSGNRKYRRRSPLNGSSSSSGGSPGRERISSPIRSRKVVEEIDGDKRRRDGHKDLDKDLSRSQHSRSGELHKHSDRQSSRNSHSYHTHDDYRRRDKHVDDYDRDYPKSSSRSDRNSRDYYNSNHSSRDYEHRSREYSRDVDKYSREKSDNLGHRSRDKDKDSSSDRAGSGRRYTSFEEGKFGERYRHREDRDGRDGKADHRRGLGDYRNDRLKEASRRETKEFDGEKYTIEETKRFDDRDKYKEQHSEEPEEHSEDRKALSSKDQEPIAKKPKLFSSDSAGSGKANLADGQSSSSKQAQVSSGKVPSEQAYVTDSDIDAAKTAAMKAAELVNKNLVGTGYMSTDQKKKLLWGNKKSTTTEESVHNWDTATFGDRERQEKFNKLMSLRLPWYHPIVGCERGCESGAKARQRRCGEAKGEAPIGSREAIHCWIASKGWSDSWFGSLRIYSRTCISGFYVFLLCFACRSFVASSVILFPLACWCVINTINWRLCWESLAMSTTLSSILLDAYIQFFTLEITRCSVFVKMLSLCSN</sequence>
<reference evidence="2 3" key="1">
    <citation type="submission" date="2019-12" db="EMBL/GenBank/DDBJ databases">
        <authorList>
            <person name="Alioto T."/>
            <person name="Alioto T."/>
            <person name="Gomez Garrido J."/>
        </authorList>
    </citation>
    <scope>NUCLEOTIDE SEQUENCE [LARGE SCALE GENOMIC DNA]</scope>
</reference>
<proteinExistence type="predicted"/>
<feature type="compositionally biased region" description="Basic and acidic residues" evidence="1">
    <location>
        <begin position="1"/>
        <end position="19"/>
    </location>
</feature>
<feature type="compositionally biased region" description="Basic and acidic residues" evidence="1">
    <location>
        <begin position="57"/>
        <end position="98"/>
    </location>
</feature>
<evidence type="ECO:0008006" key="4">
    <source>
        <dbReference type="Google" id="ProtNLM"/>
    </source>
</evidence>
<dbReference type="OrthoDB" id="1928974at2759"/>
<dbReference type="PANTHER" id="PTHR22426">
    <property type="entry name" value="ARGININE_SERINE-RICH COILED-COIL PROTEIN 2"/>
    <property type="match status" value="1"/>
</dbReference>
<keyword evidence="3" id="KW-1185">Reference proteome</keyword>
<gene>
    <name evidence="2" type="ORF">OLEA9_A081944</name>
</gene>
<evidence type="ECO:0000313" key="2">
    <source>
        <dbReference type="EMBL" id="CAA2956236.1"/>
    </source>
</evidence>
<feature type="compositionally biased region" description="Low complexity" evidence="1">
    <location>
        <begin position="310"/>
        <end position="325"/>
    </location>
</feature>
<dbReference type="Proteomes" id="UP000594638">
    <property type="component" value="Unassembled WGS sequence"/>
</dbReference>
<feature type="compositionally biased region" description="Basic and acidic residues" evidence="1">
    <location>
        <begin position="194"/>
        <end position="289"/>
    </location>
</feature>